<dbReference type="Pfam" id="PF02558">
    <property type="entry name" value="ApbA"/>
    <property type="match status" value="1"/>
</dbReference>
<comment type="similarity">
    <text evidence="1 4">Belongs to the ketopantoate reductase family.</text>
</comment>
<keyword evidence="3 4" id="KW-0560">Oxidoreductase</keyword>
<feature type="domain" description="Ketopantoate reductase C-terminal" evidence="6">
    <location>
        <begin position="201"/>
        <end position="323"/>
    </location>
</feature>
<evidence type="ECO:0000256" key="3">
    <source>
        <dbReference type="ARBA" id="ARBA00023002"/>
    </source>
</evidence>
<evidence type="ECO:0000313" key="7">
    <source>
        <dbReference type="EMBL" id="SFN98721.1"/>
    </source>
</evidence>
<dbReference type="Proteomes" id="UP000198806">
    <property type="component" value="Unassembled WGS sequence"/>
</dbReference>
<dbReference type="SUPFAM" id="SSF51735">
    <property type="entry name" value="NAD(P)-binding Rossmann-fold domains"/>
    <property type="match status" value="1"/>
</dbReference>
<keyword evidence="8" id="KW-1185">Reference proteome</keyword>
<dbReference type="PANTHER" id="PTHR21708">
    <property type="entry name" value="PROBABLE 2-DEHYDROPANTOATE 2-REDUCTASE"/>
    <property type="match status" value="1"/>
</dbReference>
<dbReference type="NCBIfam" id="TIGR00745">
    <property type="entry name" value="apbA_panE"/>
    <property type="match status" value="1"/>
</dbReference>
<evidence type="ECO:0000259" key="5">
    <source>
        <dbReference type="Pfam" id="PF02558"/>
    </source>
</evidence>
<name>A0A1I5DIT4_9FIRM</name>
<dbReference type="EC" id="1.1.1.169" evidence="4"/>
<dbReference type="InterPro" id="IPR003710">
    <property type="entry name" value="ApbA"/>
</dbReference>
<evidence type="ECO:0000256" key="1">
    <source>
        <dbReference type="ARBA" id="ARBA00007870"/>
    </source>
</evidence>
<dbReference type="InterPro" id="IPR008927">
    <property type="entry name" value="6-PGluconate_DH-like_C_sf"/>
</dbReference>
<dbReference type="InterPro" id="IPR013332">
    <property type="entry name" value="KPR_N"/>
</dbReference>
<keyword evidence="4" id="KW-0566">Pantothenate biosynthesis</keyword>
<dbReference type="InterPro" id="IPR013752">
    <property type="entry name" value="KPA_reductase"/>
</dbReference>
<evidence type="ECO:0000256" key="4">
    <source>
        <dbReference type="RuleBase" id="RU362068"/>
    </source>
</evidence>
<dbReference type="GO" id="GO:0015940">
    <property type="term" value="P:pantothenate biosynthetic process"/>
    <property type="evidence" value="ECO:0007669"/>
    <property type="project" value="UniProtKB-UniPathway"/>
</dbReference>
<evidence type="ECO:0000256" key="2">
    <source>
        <dbReference type="ARBA" id="ARBA00022857"/>
    </source>
</evidence>
<proteinExistence type="inferred from homology"/>
<protein>
    <recommendedName>
        <fullName evidence="4">2-dehydropantoate 2-reductase</fullName>
        <ecNumber evidence="4">1.1.1.169</ecNumber>
    </recommendedName>
    <alternativeName>
        <fullName evidence="4">Ketopantoate reductase</fullName>
    </alternativeName>
</protein>
<accession>A0A1I5DIT4</accession>
<gene>
    <name evidence="7" type="ORF">SAMN04489757_1069</name>
</gene>
<dbReference type="AlphaFoldDB" id="A0A1I5DIT4"/>
<dbReference type="InterPro" id="IPR013328">
    <property type="entry name" value="6PGD_dom2"/>
</dbReference>
<dbReference type="InterPro" id="IPR051402">
    <property type="entry name" value="KPR-Related"/>
</dbReference>
<reference evidence="7 8" key="1">
    <citation type="submission" date="2016-10" db="EMBL/GenBank/DDBJ databases">
        <authorList>
            <person name="de Groot N.N."/>
        </authorList>
    </citation>
    <scope>NUCLEOTIDE SEQUENCE [LARGE SCALE GENOMIC DNA]</scope>
    <source>
        <strain evidence="7 8">DSM 1283</strain>
    </source>
</reference>
<comment type="pathway">
    <text evidence="4">Cofactor biosynthesis; (R)-pantothenate biosynthesis; (R)-pantoate from 3-methyl-2-oxobutanoate: step 2/2.</text>
</comment>
<dbReference type="PANTHER" id="PTHR21708:SF26">
    <property type="entry name" value="2-DEHYDROPANTOATE 2-REDUCTASE"/>
    <property type="match status" value="1"/>
</dbReference>
<dbReference type="Gene3D" id="1.10.1040.10">
    <property type="entry name" value="N-(1-d-carboxylethyl)-l-norvaline Dehydrogenase, domain 2"/>
    <property type="match status" value="1"/>
</dbReference>
<evidence type="ECO:0000259" key="6">
    <source>
        <dbReference type="Pfam" id="PF08546"/>
    </source>
</evidence>
<dbReference type="UniPathway" id="UPA00028">
    <property type="reaction ID" value="UER00004"/>
</dbReference>
<comment type="catalytic activity">
    <reaction evidence="4">
        <text>(R)-pantoate + NADP(+) = 2-dehydropantoate + NADPH + H(+)</text>
        <dbReference type="Rhea" id="RHEA:16233"/>
        <dbReference type="ChEBI" id="CHEBI:11561"/>
        <dbReference type="ChEBI" id="CHEBI:15378"/>
        <dbReference type="ChEBI" id="CHEBI:15980"/>
        <dbReference type="ChEBI" id="CHEBI:57783"/>
        <dbReference type="ChEBI" id="CHEBI:58349"/>
        <dbReference type="EC" id="1.1.1.169"/>
    </reaction>
</comment>
<comment type="function">
    <text evidence="4">Catalyzes the NADPH-dependent reduction of ketopantoate into pantoic acid.</text>
</comment>
<dbReference type="InterPro" id="IPR036291">
    <property type="entry name" value="NAD(P)-bd_dom_sf"/>
</dbReference>
<keyword evidence="2 4" id="KW-0521">NADP</keyword>
<dbReference type="STRING" id="1527.SAMN04489757_1069"/>
<dbReference type="Pfam" id="PF08546">
    <property type="entry name" value="ApbA_C"/>
    <property type="match status" value="1"/>
</dbReference>
<dbReference type="Gene3D" id="3.40.50.720">
    <property type="entry name" value="NAD(P)-binding Rossmann-like Domain"/>
    <property type="match status" value="1"/>
</dbReference>
<feature type="domain" description="Ketopantoate reductase N-terminal" evidence="5">
    <location>
        <begin position="23"/>
        <end position="171"/>
    </location>
</feature>
<sequence>MSGEINTDGIIKENYTLIKDKKICIVGLGGVGGFLGGTLARQYPHVMFYARGDRKDALLKKGISIESEYIGNFTVRPEKISDKAEDFGIMDYIIISVKNYSLEQVCNQIAPMVGEKTVIIPIMNGTNPGERVRKYLGKGIVLDALIYIVSGSNEDYTITQKGKYASVHIGLNTPDIEEQKAIKDVHAIIQGAGVECVMEEDIQAVIWKKYVLNCAYNVLTAYYSATTGELRNDPKKVEEYKELLAEACLVGRTKGVSIPDNMEEEQLRHLLYIQTEDATSSLRRDMDAGRLNELDTFSGYLLEEGKKYGIGLPVTERFYRELKRR</sequence>
<organism evidence="7 8">
    <name type="scientific">Anaerocolumna aminovalerica</name>
    <dbReference type="NCBI Taxonomy" id="1527"/>
    <lineage>
        <taxon>Bacteria</taxon>
        <taxon>Bacillati</taxon>
        <taxon>Bacillota</taxon>
        <taxon>Clostridia</taxon>
        <taxon>Lachnospirales</taxon>
        <taxon>Lachnospiraceae</taxon>
        <taxon>Anaerocolumna</taxon>
    </lineage>
</organism>
<evidence type="ECO:0000313" key="8">
    <source>
        <dbReference type="Proteomes" id="UP000198806"/>
    </source>
</evidence>
<dbReference type="SUPFAM" id="SSF48179">
    <property type="entry name" value="6-phosphogluconate dehydrogenase C-terminal domain-like"/>
    <property type="match status" value="1"/>
</dbReference>
<dbReference type="EMBL" id="FOWD01000006">
    <property type="protein sequence ID" value="SFN98721.1"/>
    <property type="molecule type" value="Genomic_DNA"/>
</dbReference>
<dbReference type="GO" id="GO:0005737">
    <property type="term" value="C:cytoplasm"/>
    <property type="evidence" value="ECO:0007669"/>
    <property type="project" value="TreeGrafter"/>
</dbReference>
<dbReference type="GO" id="GO:0008677">
    <property type="term" value="F:2-dehydropantoate 2-reductase activity"/>
    <property type="evidence" value="ECO:0007669"/>
    <property type="project" value="UniProtKB-EC"/>
</dbReference>